<accession>A0A383EX39</accession>
<dbReference type="EMBL" id="UINC01229176">
    <property type="protein sequence ID" value="SVE60785.1"/>
    <property type="molecule type" value="Genomic_DNA"/>
</dbReference>
<dbReference type="AlphaFoldDB" id="A0A383EX39"/>
<feature type="non-terminal residue" evidence="1">
    <location>
        <position position="54"/>
    </location>
</feature>
<sequence>MVTPEWRNWQTRWIQNPVGVTPRMGSSPFSGTISTGLMSHRFRLILSALSTLEK</sequence>
<evidence type="ECO:0000313" key="1">
    <source>
        <dbReference type="EMBL" id="SVE60785.1"/>
    </source>
</evidence>
<gene>
    <name evidence="1" type="ORF">METZ01_LOCUS513639</name>
</gene>
<proteinExistence type="predicted"/>
<organism evidence="1">
    <name type="scientific">marine metagenome</name>
    <dbReference type="NCBI Taxonomy" id="408172"/>
    <lineage>
        <taxon>unclassified sequences</taxon>
        <taxon>metagenomes</taxon>
        <taxon>ecological metagenomes</taxon>
    </lineage>
</organism>
<name>A0A383EX39_9ZZZZ</name>
<reference evidence="1" key="1">
    <citation type="submission" date="2018-05" db="EMBL/GenBank/DDBJ databases">
        <authorList>
            <person name="Lanie J.A."/>
            <person name="Ng W.-L."/>
            <person name="Kazmierczak K.M."/>
            <person name="Andrzejewski T.M."/>
            <person name="Davidsen T.M."/>
            <person name="Wayne K.J."/>
            <person name="Tettelin H."/>
            <person name="Glass J.I."/>
            <person name="Rusch D."/>
            <person name="Podicherti R."/>
            <person name="Tsui H.-C.T."/>
            <person name="Winkler M.E."/>
        </authorList>
    </citation>
    <scope>NUCLEOTIDE SEQUENCE</scope>
</reference>
<protein>
    <submittedName>
        <fullName evidence="1">Uncharacterized protein</fullName>
    </submittedName>
</protein>